<gene>
    <name evidence="2" type="ORF">A1A1_00828</name>
</gene>
<proteinExistence type="predicted"/>
<dbReference type="AlphaFoldDB" id="A0AA87IPB3"/>
<sequence>MKKKIIAFSSVLLVSLTILTSLGVNASKNEDPTNINKFEVNYSDESLLENGTVSPNAPAAFVAGALVGGIVYDAAKYGVTAYNSAYQAAGGNETMNNNYQAGTQYATYGPESEEVETFEFGRY</sequence>
<feature type="signal peptide" evidence="1">
    <location>
        <begin position="1"/>
        <end position="26"/>
    </location>
</feature>
<accession>A0AA87IPB3</accession>
<comment type="caution">
    <text evidence="2">The sequence shown here is derived from an EMBL/GenBank/DDBJ whole genome shotgun (WGS) entry which is preliminary data.</text>
</comment>
<organism evidence="2 3">
    <name type="scientific">Planococcus antarcticus DSM 14505</name>
    <dbReference type="NCBI Taxonomy" id="1185653"/>
    <lineage>
        <taxon>Bacteria</taxon>
        <taxon>Bacillati</taxon>
        <taxon>Bacillota</taxon>
        <taxon>Bacilli</taxon>
        <taxon>Bacillales</taxon>
        <taxon>Caryophanaceae</taxon>
        <taxon>Planococcus</taxon>
    </lineage>
</organism>
<protein>
    <submittedName>
        <fullName evidence="2">Uncharacterized protein</fullName>
    </submittedName>
</protein>
<keyword evidence="1" id="KW-0732">Signal</keyword>
<dbReference type="Proteomes" id="UP000004725">
    <property type="component" value="Unassembled WGS sequence"/>
</dbReference>
<dbReference type="EMBL" id="AJYB01000003">
    <property type="protein sequence ID" value="EIM08416.1"/>
    <property type="molecule type" value="Genomic_DNA"/>
</dbReference>
<reference evidence="2 3" key="1">
    <citation type="journal article" date="2012" name="J. Bacteriol.">
        <title>Genome Sequence of the Antarctic Psychrophile Bacterium Planococcus antarcticus DSM 14505.</title>
        <authorList>
            <person name="Margolles A."/>
            <person name="Gueimonde M."/>
            <person name="Sanchez B."/>
        </authorList>
    </citation>
    <scope>NUCLEOTIDE SEQUENCE [LARGE SCALE GENOMIC DNA]</scope>
    <source>
        <strain evidence="2 3">DSM 14505</strain>
    </source>
</reference>
<evidence type="ECO:0000256" key="1">
    <source>
        <dbReference type="SAM" id="SignalP"/>
    </source>
</evidence>
<evidence type="ECO:0000313" key="3">
    <source>
        <dbReference type="Proteomes" id="UP000004725"/>
    </source>
</evidence>
<name>A0AA87IPB3_9BACL</name>
<evidence type="ECO:0000313" key="2">
    <source>
        <dbReference type="EMBL" id="EIM08416.1"/>
    </source>
</evidence>
<feature type="chain" id="PRO_5041652852" evidence="1">
    <location>
        <begin position="27"/>
        <end position="123"/>
    </location>
</feature>
<dbReference type="RefSeq" id="WP_006828190.1">
    <property type="nucleotide sequence ID" value="NZ_AJYB01000003.1"/>
</dbReference>